<evidence type="ECO:0000313" key="2">
    <source>
        <dbReference type="EMBL" id="QDL34161.1"/>
    </source>
</evidence>
<dbReference type="InterPro" id="IPR036471">
    <property type="entry name" value="Colicin_D_sf"/>
</dbReference>
<protein>
    <submittedName>
        <fullName evidence="2">Colicin-D</fullName>
    </submittedName>
</protein>
<dbReference type="GO" id="GO:0030153">
    <property type="term" value="P:bacteriocin immunity"/>
    <property type="evidence" value="ECO:0007669"/>
    <property type="project" value="InterPro"/>
</dbReference>
<dbReference type="SUPFAM" id="SSF101125">
    <property type="entry name" value="Colicin D immunity protein"/>
    <property type="match status" value="1"/>
</dbReference>
<evidence type="ECO:0000313" key="3">
    <source>
        <dbReference type="EMBL" id="QQU54909.1"/>
    </source>
</evidence>
<name>A0A515D172_SERLI</name>
<feature type="domain" description="Colicin D immunity protein" evidence="1">
    <location>
        <begin position="4"/>
        <end position="84"/>
    </location>
</feature>
<keyword evidence="5" id="KW-1185">Reference proteome</keyword>
<gene>
    <name evidence="2" type="ORF">EGO53_21235</name>
    <name evidence="3" type="ORF">I6I38_21865</name>
</gene>
<organism evidence="2 4">
    <name type="scientific">Serratia liquefaciens</name>
    <dbReference type="NCBI Taxonomy" id="614"/>
    <lineage>
        <taxon>Bacteria</taxon>
        <taxon>Pseudomonadati</taxon>
        <taxon>Pseudomonadota</taxon>
        <taxon>Gammaproteobacteria</taxon>
        <taxon>Enterobacterales</taxon>
        <taxon>Yersiniaceae</taxon>
        <taxon>Serratia</taxon>
    </lineage>
</organism>
<sequence>MSRVKLIEIGKKFIENKISAETFAEEIVISRRGLYGVEEPNKSIDMCGGELFILADCFNPDSDRDSYELDESELKKEVKATLEKFNLL</sequence>
<dbReference type="Pfam" id="PF09204">
    <property type="entry name" value="Colicin_immun"/>
    <property type="match status" value="1"/>
</dbReference>
<dbReference type="Proteomes" id="UP000317572">
    <property type="component" value="Chromosome"/>
</dbReference>
<dbReference type="GO" id="GO:0015643">
    <property type="term" value="F:toxic substance binding"/>
    <property type="evidence" value="ECO:0007669"/>
    <property type="project" value="InterPro"/>
</dbReference>
<accession>A0A515D172</accession>
<dbReference type="RefSeq" id="WP_142816056.1">
    <property type="nucleotide sequence ID" value="NZ_CAMITQ010000003.1"/>
</dbReference>
<dbReference type="EMBL" id="CP033893">
    <property type="protein sequence ID" value="QDL34161.1"/>
    <property type="molecule type" value="Genomic_DNA"/>
</dbReference>
<evidence type="ECO:0000313" key="4">
    <source>
        <dbReference type="Proteomes" id="UP000317572"/>
    </source>
</evidence>
<reference evidence="2 4" key="1">
    <citation type="submission" date="2018-11" db="EMBL/GenBank/DDBJ databases">
        <title>The first complete genome of Serratia liquefaciens isolated from metalophyte plant revel distinctness adaptive mechanisms in an extreme habitat.</title>
        <authorList>
            <person name="Caneschi W.L."/>
            <person name="Sanchez A.B."/>
            <person name="Felestrino E.B."/>
            <person name="Assis R.A.B."/>
            <person name="Lemes C.G.C."/>
            <person name="Cordeiro I.F."/>
            <person name="Fonseca N.P."/>
            <person name="Villa M."/>
            <person name="Vieira I.T."/>
            <person name="Moraes L.A."/>
            <person name="Kamino L.H.Y."/>
            <person name="do Carmo F."/>
            <person name="Garcia C.M."/>
            <person name="Almeida N.F."/>
            <person name="Silva R.S."/>
            <person name="Ferro J.A."/>
            <person name="Ferro M.I.T."/>
            <person name="Varani A.M."/>
            <person name="Ferreira R.M."/>
            <person name="dos Santos V.L."/>
            <person name="Silva U.C."/>
            <person name="Setubal J.C."/>
            <person name="Moreira L.M."/>
        </authorList>
    </citation>
    <scope>NUCLEOTIDE SEQUENCE [LARGE SCALE GENOMIC DNA]</scope>
    <source>
        <strain evidence="2 4">FG3</strain>
    </source>
</reference>
<evidence type="ECO:0000259" key="1">
    <source>
        <dbReference type="Pfam" id="PF09204"/>
    </source>
</evidence>
<reference evidence="3 5" key="2">
    <citation type="submission" date="2021-01" db="EMBL/GenBank/DDBJ databases">
        <title>FDA dAtabase for Regulatory Grade micrObial Sequences (FDA-ARGOS): Supporting development and validation of Infectious Disease Dx tests.</title>
        <authorList>
            <person name="Blissenbach B."/>
            <person name="Krut O."/>
            <person name="Tallon L."/>
            <person name="Sadzewicz L."/>
            <person name="Zhao X."/>
            <person name="Boylan J."/>
            <person name="Ott S."/>
            <person name="Bowen H."/>
            <person name="Vavikolanu K."/>
            <person name="Mehta A."/>
            <person name="Aluvathingal J."/>
            <person name="Nadendla S."/>
            <person name="Yan Y."/>
            <person name="Sichtig H."/>
        </authorList>
    </citation>
    <scope>NUCLEOTIDE SEQUENCE [LARGE SCALE GENOMIC DNA]</scope>
    <source>
        <strain evidence="3 5">FDAARGOS_1081</strain>
    </source>
</reference>
<evidence type="ECO:0000313" key="5">
    <source>
        <dbReference type="Proteomes" id="UP000595237"/>
    </source>
</evidence>
<dbReference type="Proteomes" id="UP000595237">
    <property type="component" value="Chromosome"/>
</dbReference>
<proteinExistence type="predicted"/>
<dbReference type="EMBL" id="CP068148">
    <property type="protein sequence ID" value="QQU54909.1"/>
    <property type="molecule type" value="Genomic_DNA"/>
</dbReference>
<dbReference type="Gene3D" id="1.20.120.650">
    <property type="entry name" value="Colicin D"/>
    <property type="match status" value="1"/>
</dbReference>
<dbReference type="AlphaFoldDB" id="A0A515D172"/>
<dbReference type="InterPro" id="IPR015287">
    <property type="entry name" value="Colicin_D_immunity_dom"/>
</dbReference>